<evidence type="ECO:0000256" key="2">
    <source>
        <dbReference type="ARBA" id="ARBA00022723"/>
    </source>
</evidence>
<dbReference type="Pfam" id="PF04828">
    <property type="entry name" value="GFA"/>
    <property type="match status" value="1"/>
</dbReference>
<gene>
    <name evidence="6" type="ORF">JMJ54_03050</name>
</gene>
<evidence type="ECO:0000259" key="5">
    <source>
        <dbReference type="PROSITE" id="PS51891"/>
    </source>
</evidence>
<keyword evidence="7" id="KW-1185">Reference proteome</keyword>
<organism evidence="6 7">
    <name type="scientific">Jeongeupia naejangsanensis</name>
    <dbReference type="NCBI Taxonomy" id="613195"/>
    <lineage>
        <taxon>Bacteria</taxon>
        <taxon>Pseudomonadati</taxon>
        <taxon>Pseudomonadota</taxon>
        <taxon>Betaproteobacteria</taxon>
        <taxon>Neisseriales</taxon>
        <taxon>Chitinibacteraceae</taxon>
        <taxon>Jeongeupia</taxon>
    </lineage>
</organism>
<dbReference type="InterPro" id="IPR006913">
    <property type="entry name" value="CENP-V/GFA"/>
</dbReference>
<sequence>MHGHCLCERVAFEIDGDHFKLYQCHCSLCRRQGGGQSNAATIISKERFRWLDGVEHISSWKKESGFRSDFCSICGSPVPNPLGNLPYLWIPAGLLDDRGGLEIVAQLCVASKAAWNSALLQGACHDDLPPNLPGFIAWLQAEDV</sequence>
<dbReference type="EMBL" id="JAESND010000001">
    <property type="protein sequence ID" value="MBM3114798.1"/>
    <property type="molecule type" value="Genomic_DNA"/>
</dbReference>
<dbReference type="PANTHER" id="PTHR33337">
    <property type="entry name" value="GFA DOMAIN-CONTAINING PROTEIN"/>
    <property type="match status" value="1"/>
</dbReference>
<dbReference type="PROSITE" id="PS51891">
    <property type="entry name" value="CENP_V_GFA"/>
    <property type="match status" value="1"/>
</dbReference>
<keyword evidence="4" id="KW-0456">Lyase</keyword>
<name>A0ABS2BGR9_9NEIS</name>
<feature type="domain" description="CENP-V/GFA" evidence="5">
    <location>
        <begin position="1"/>
        <end position="116"/>
    </location>
</feature>
<keyword evidence="2" id="KW-0479">Metal-binding</keyword>
<dbReference type="Proteomes" id="UP000809431">
    <property type="component" value="Unassembled WGS sequence"/>
</dbReference>
<evidence type="ECO:0000313" key="6">
    <source>
        <dbReference type="EMBL" id="MBM3114798.1"/>
    </source>
</evidence>
<keyword evidence="3" id="KW-0862">Zinc</keyword>
<accession>A0ABS2BGR9</accession>
<proteinExistence type="inferred from homology"/>
<evidence type="ECO:0000256" key="4">
    <source>
        <dbReference type="ARBA" id="ARBA00023239"/>
    </source>
</evidence>
<comment type="similarity">
    <text evidence="1">Belongs to the Gfa family.</text>
</comment>
<dbReference type="Gene3D" id="3.90.1590.10">
    <property type="entry name" value="glutathione-dependent formaldehyde- activating enzyme (gfa)"/>
    <property type="match status" value="1"/>
</dbReference>
<dbReference type="InterPro" id="IPR011057">
    <property type="entry name" value="Mss4-like_sf"/>
</dbReference>
<protein>
    <submittedName>
        <fullName evidence="6">GFA family protein</fullName>
    </submittedName>
</protein>
<evidence type="ECO:0000256" key="1">
    <source>
        <dbReference type="ARBA" id="ARBA00005495"/>
    </source>
</evidence>
<comment type="caution">
    <text evidence="6">The sequence shown here is derived from an EMBL/GenBank/DDBJ whole genome shotgun (WGS) entry which is preliminary data.</text>
</comment>
<reference evidence="6 7" key="1">
    <citation type="submission" date="2021-01" db="EMBL/GenBank/DDBJ databases">
        <title>Draft Genome Sequence and Polyhydroxyalkanoate Biosynthetic Potential of Jeongeupia naejangsanensis Type Strain DSM 24253.</title>
        <authorList>
            <person name="Turrini P."/>
            <person name="Artuso I."/>
            <person name="Lugli G.A."/>
            <person name="Frangipani E."/>
            <person name="Ventura M."/>
            <person name="Visca P."/>
        </authorList>
    </citation>
    <scope>NUCLEOTIDE SEQUENCE [LARGE SCALE GENOMIC DNA]</scope>
    <source>
        <strain evidence="6 7">DSM 24253</strain>
    </source>
</reference>
<dbReference type="SUPFAM" id="SSF51316">
    <property type="entry name" value="Mss4-like"/>
    <property type="match status" value="1"/>
</dbReference>
<dbReference type="PANTHER" id="PTHR33337:SF40">
    <property type="entry name" value="CENP-V_GFA DOMAIN-CONTAINING PROTEIN-RELATED"/>
    <property type="match status" value="1"/>
</dbReference>
<evidence type="ECO:0000256" key="3">
    <source>
        <dbReference type="ARBA" id="ARBA00022833"/>
    </source>
</evidence>
<evidence type="ECO:0000313" key="7">
    <source>
        <dbReference type="Proteomes" id="UP000809431"/>
    </source>
</evidence>